<dbReference type="eggNOG" id="ENOG5030FYQ">
    <property type="taxonomic scope" value="Bacteria"/>
</dbReference>
<name>A0A094WGM4_ALKAL</name>
<dbReference type="EMBL" id="JALP01000092">
    <property type="protein sequence ID" value="THG91075.1"/>
    <property type="molecule type" value="Genomic_DNA"/>
</dbReference>
<reference evidence="3 5" key="1">
    <citation type="journal article" date="2014" name="Genome Announc.">
        <title>Draft Genome Sequence of Bacillus alcalophilus AV1934, a Classic Alkaliphile Isolated from Human Feces in 1934.</title>
        <authorList>
            <person name="Attie O."/>
            <person name="Jayaprakash A."/>
            <person name="Shah H."/>
            <person name="Paulsen I.T."/>
            <person name="Morino M."/>
            <person name="Takahashi Y."/>
            <person name="Narumi I."/>
            <person name="Sachidanandam R."/>
            <person name="Satoh K."/>
            <person name="Ito M."/>
            <person name="Krulwich T.A."/>
        </authorList>
    </citation>
    <scope>NUCLEOTIDE SEQUENCE [LARGE SCALE GENOMIC DNA]</scope>
    <source>
        <strain evidence="3 5">AV1934</strain>
    </source>
</reference>
<evidence type="ECO:0000313" key="4">
    <source>
        <dbReference type="EMBL" id="THG91075.1"/>
    </source>
</evidence>
<gene>
    <name evidence="4" type="ORF">AJ85_07035</name>
    <name evidence="3" type="ORF">BALCAV_0219365</name>
</gene>
<dbReference type="AlphaFoldDB" id="A0A094WGM4"/>
<reference evidence="4 6" key="2">
    <citation type="submission" date="2014-01" db="EMBL/GenBank/DDBJ databases">
        <title>Draft genome sequencing of Bacillus alcalophilus CGMCC 1.3604.</title>
        <authorList>
            <person name="Yang J."/>
            <person name="Diao L."/>
            <person name="Yang S."/>
        </authorList>
    </citation>
    <scope>NUCLEOTIDE SEQUENCE [LARGE SCALE GENOMIC DNA]</scope>
    <source>
        <strain evidence="4 6">CGMCC 1.3604</strain>
    </source>
</reference>
<evidence type="ECO:0000313" key="5">
    <source>
        <dbReference type="Proteomes" id="UP000002754"/>
    </source>
</evidence>
<organism evidence="3 5">
    <name type="scientific">Alkalihalobacillus alcalophilus ATCC 27647 = CGMCC 1.3604</name>
    <dbReference type="NCBI Taxonomy" id="1218173"/>
    <lineage>
        <taxon>Bacteria</taxon>
        <taxon>Bacillati</taxon>
        <taxon>Bacillota</taxon>
        <taxon>Bacilli</taxon>
        <taxon>Bacillales</taxon>
        <taxon>Bacillaceae</taxon>
        <taxon>Alkalihalobacillus</taxon>
    </lineage>
</organism>
<dbReference type="OrthoDB" id="2937672at2"/>
<evidence type="ECO:0000313" key="6">
    <source>
        <dbReference type="Proteomes" id="UP000297014"/>
    </source>
</evidence>
<keyword evidence="2" id="KW-1133">Transmembrane helix</keyword>
<dbReference type="Proteomes" id="UP000297014">
    <property type="component" value="Unassembled WGS sequence"/>
</dbReference>
<feature type="coiled-coil region" evidence="1">
    <location>
        <begin position="37"/>
        <end position="64"/>
    </location>
</feature>
<sequence length="126" mass="14273">MLVTIIILLVIAIGLLVVSMFKSGNTEKEDERMEALKISFLEEVQQVQQEIRNVELDLQLLAKDAGVDLGSERERKIKRDLLDLYKRGYSMEGIANEKRLPKEDVENLLSPYVRTKNEGGKVANGI</sequence>
<evidence type="ECO:0000313" key="3">
    <source>
        <dbReference type="EMBL" id="KGA95936.1"/>
    </source>
</evidence>
<evidence type="ECO:0000256" key="2">
    <source>
        <dbReference type="SAM" id="Phobius"/>
    </source>
</evidence>
<dbReference type="Proteomes" id="UP000002754">
    <property type="component" value="Unassembled WGS sequence"/>
</dbReference>
<keyword evidence="2" id="KW-0472">Membrane</keyword>
<proteinExistence type="predicted"/>
<accession>A0A094WGM4</accession>
<protein>
    <submittedName>
        <fullName evidence="3">Uncharacterized protein</fullName>
    </submittedName>
</protein>
<feature type="transmembrane region" description="Helical" evidence="2">
    <location>
        <begin position="6"/>
        <end position="24"/>
    </location>
</feature>
<dbReference type="RefSeq" id="WP_003324306.1">
    <property type="nucleotide sequence ID" value="NZ_ALPT02000092.1"/>
</dbReference>
<keyword evidence="2" id="KW-0812">Transmembrane</keyword>
<comment type="caution">
    <text evidence="3">The sequence shown here is derived from an EMBL/GenBank/DDBJ whole genome shotgun (WGS) entry which is preliminary data.</text>
</comment>
<evidence type="ECO:0000256" key="1">
    <source>
        <dbReference type="SAM" id="Coils"/>
    </source>
</evidence>
<dbReference type="EMBL" id="ALPT02000092">
    <property type="protein sequence ID" value="KGA95936.1"/>
    <property type="molecule type" value="Genomic_DNA"/>
</dbReference>
<keyword evidence="5" id="KW-1185">Reference proteome</keyword>
<keyword evidence="1" id="KW-0175">Coiled coil</keyword>